<keyword evidence="7" id="KW-0732">Signal</keyword>
<dbReference type="AlphaFoldDB" id="B6JDH0"/>
<dbReference type="InterPro" id="IPR058647">
    <property type="entry name" value="BSH_CzcB-like"/>
</dbReference>
<dbReference type="GO" id="GO:0030288">
    <property type="term" value="C:outer membrane-bounded periplasmic space"/>
    <property type="evidence" value="ECO:0007669"/>
    <property type="project" value="TreeGrafter"/>
</dbReference>
<feature type="domain" description="CusB-like beta-barrel" evidence="9">
    <location>
        <begin position="251"/>
        <end position="323"/>
    </location>
</feature>
<dbReference type="GO" id="GO:0016020">
    <property type="term" value="C:membrane"/>
    <property type="evidence" value="ECO:0007669"/>
    <property type="project" value="InterPro"/>
</dbReference>
<dbReference type="STRING" id="504832.OCA5_c32080"/>
<protein>
    <submittedName>
        <fullName evidence="12">Cation efflux system protein CzcB</fullName>
    </submittedName>
</protein>
<dbReference type="InterPro" id="IPR006143">
    <property type="entry name" value="RND_pump_MFP"/>
</dbReference>
<evidence type="ECO:0000256" key="6">
    <source>
        <dbReference type="SAM" id="MobiDB-lite"/>
    </source>
</evidence>
<dbReference type="Gene3D" id="2.40.30.170">
    <property type="match status" value="1"/>
</dbReference>
<sequence>MKRSIFWAALAALGIAATIAAMNWRPAAKTGGSHSHHAAEGAHGHGGPTEHADHIELTDAQIAAAGITLAPVEAKTLSEHFLAPGTIVPDADRIGRVAVRVLGTVTELRKRVGDMVEKDEVVATLESRELSEAKSEYLAARLTNDLQQTLATRHKQLWESRSFPENEYLKSRLTAQDARIRFDSAHQKLLALGLTDTEIAQLPDLPIEELRKQSLRSPLRGRIAERRVDLGALVGREGQESELFVIVDLDKVWIDLAISPGDLSKVVEGSTVNITAGPDGPTGAAQIVFISPLIDKDTRAARVIATLDNAGAHWRPGMFVTAEVPVANRGPVLAVPKAALQTLDGAPTLFVKQDEGFAIRKVRLGREDDERQEIVAGVNAGEVIAISNTFTLKAELGKGEAEH</sequence>
<dbReference type="Pfam" id="PF25973">
    <property type="entry name" value="BSH_CzcB"/>
    <property type="match status" value="1"/>
</dbReference>
<dbReference type="InterPro" id="IPR058649">
    <property type="entry name" value="CzcB_C"/>
</dbReference>
<dbReference type="InterPro" id="IPR058792">
    <property type="entry name" value="Beta-barrel_RND_2"/>
</dbReference>
<dbReference type="InterPro" id="IPR051909">
    <property type="entry name" value="MFP_Cation_Efflux"/>
</dbReference>
<keyword evidence="13" id="KW-1185">Reference proteome</keyword>
<dbReference type="Pfam" id="PF25893">
    <property type="entry name" value="HH_CzcB"/>
    <property type="match status" value="1"/>
</dbReference>
<proteinExistence type="inferred from homology"/>
<evidence type="ECO:0000259" key="11">
    <source>
        <dbReference type="Pfam" id="PF25975"/>
    </source>
</evidence>
<dbReference type="InterPro" id="IPR058648">
    <property type="entry name" value="HH_CzcB-like"/>
</dbReference>
<dbReference type="EMBL" id="CP002826">
    <property type="protein sequence ID" value="AEI07886.1"/>
    <property type="molecule type" value="Genomic_DNA"/>
</dbReference>
<gene>
    <name evidence="12" type="primary">czcB2</name>
    <name evidence="12" type="ordered locus">OCA5_c32080</name>
</gene>
<dbReference type="PATRIC" id="fig|504832.7.peg.3374"/>
<dbReference type="KEGG" id="oca:OCAR_4742"/>
<evidence type="ECO:0000313" key="12">
    <source>
        <dbReference type="EMBL" id="AEI07886.1"/>
    </source>
</evidence>
<dbReference type="KEGG" id="ocg:OCA5_c32080"/>
<evidence type="ECO:0000259" key="8">
    <source>
        <dbReference type="Pfam" id="PF25893"/>
    </source>
</evidence>
<dbReference type="GO" id="GO:0022857">
    <property type="term" value="F:transmembrane transporter activity"/>
    <property type="evidence" value="ECO:0007669"/>
    <property type="project" value="InterPro"/>
</dbReference>
<feature type="domain" description="CzcB-like barrel-sandwich hybrid" evidence="10">
    <location>
        <begin position="95"/>
        <end position="247"/>
    </location>
</feature>
<evidence type="ECO:0000256" key="2">
    <source>
        <dbReference type="ARBA" id="ARBA00022448"/>
    </source>
</evidence>
<feature type="domain" description="CzcB-like alpha-helical hairpin" evidence="8">
    <location>
        <begin position="132"/>
        <end position="191"/>
    </location>
</feature>
<dbReference type="PANTHER" id="PTHR30097:SF4">
    <property type="entry name" value="SLR6042 PROTEIN"/>
    <property type="match status" value="1"/>
</dbReference>
<dbReference type="SUPFAM" id="SSF111369">
    <property type="entry name" value="HlyD-like secretion proteins"/>
    <property type="match status" value="1"/>
</dbReference>
<dbReference type="GO" id="GO:0046914">
    <property type="term" value="F:transition metal ion binding"/>
    <property type="evidence" value="ECO:0007669"/>
    <property type="project" value="TreeGrafter"/>
</dbReference>
<accession>B6JDH0</accession>
<dbReference type="NCBIfam" id="TIGR01730">
    <property type="entry name" value="RND_mfp"/>
    <property type="match status" value="1"/>
</dbReference>
<feature type="domain" description="CzcB-like C-terminal circularly permuted SH3-like" evidence="11">
    <location>
        <begin position="333"/>
        <end position="393"/>
    </location>
</feature>
<keyword evidence="4" id="KW-0105">Cadmium resistance</keyword>
<organism evidence="12 13">
    <name type="scientific">Afipia carboxidovorans (strain ATCC 49405 / DSM 1227 / KCTC 32145 / OM5)</name>
    <name type="common">Oligotropha carboxidovorans</name>
    <dbReference type="NCBI Taxonomy" id="504832"/>
    <lineage>
        <taxon>Bacteria</taxon>
        <taxon>Pseudomonadati</taxon>
        <taxon>Pseudomonadota</taxon>
        <taxon>Alphaproteobacteria</taxon>
        <taxon>Hyphomicrobiales</taxon>
        <taxon>Nitrobacteraceae</taxon>
        <taxon>Afipia</taxon>
    </lineage>
</organism>
<dbReference type="RefSeq" id="WP_012561912.1">
    <property type="nucleotide sequence ID" value="NC_011386.1"/>
</dbReference>
<comment type="function">
    <text evidence="5">CzcA and CzcB together would act in zinc efflux nearly as effectively as the complete czc efflux system (CzcABC). The CzcB protein is thought to funnel zinc cations to the CzcA transport protein.</text>
</comment>
<evidence type="ECO:0000256" key="7">
    <source>
        <dbReference type="SAM" id="SignalP"/>
    </source>
</evidence>
<dbReference type="Proteomes" id="UP000007730">
    <property type="component" value="Chromosome"/>
</dbReference>
<feature type="region of interest" description="Disordered" evidence="6">
    <location>
        <begin position="27"/>
        <end position="51"/>
    </location>
</feature>
<keyword evidence="3" id="KW-0862">Zinc</keyword>
<evidence type="ECO:0000256" key="5">
    <source>
        <dbReference type="ARBA" id="ARBA00058766"/>
    </source>
</evidence>
<evidence type="ECO:0000259" key="9">
    <source>
        <dbReference type="Pfam" id="PF25954"/>
    </source>
</evidence>
<dbReference type="Gene3D" id="2.40.50.100">
    <property type="match status" value="1"/>
</dbReference>
<keyword evidence="2" id="KW-0813">Transport</keyword>
<evidence type="ECO:0000256" key="4">
    <source>
        <dbReference type="ARBA" id="ARBA00043263"/>
    </source>
</evidence>
<dbReference type="GO" id="GO:0060003">
    <property type="term" value="P:copper ion export"/>
    <property type="evidence" value="ECO:0007669"/>
    <property type="project" value="TreeGrafter"/>
</dbReference>
<comment type="similarity">
    <text evidence="1">Belongs to the membrane fusion protein (MFP) (TC 8.A.1) family.</text>
</comment>
<dbReference type="eggNOG" id="COG0845">
    <property type="taxonomic scope" value="Bacteria"/>
</dbReference>
<evidence type="ECO:0000256" key="1">
    <source>
        <dbReference type="ARBA" id="ARBA00009477"/>
    </source>
</evidence>
<dbReference type="OrthoDB" id="9774837at2"/>
<evidence type="ECO:0000313" key="13">
    <source>
        <dbReference type="Proteomes" id="UP000007730"/>
    </source>
</evidence>
<evidence type="ECO:0000259" key="10">
    <source>
        <dbReference type="Pfam" id="PF25973"/>
    </source>
</evidence>
<dbReference type="Gene3D" id="2.40.420.20">
    <property type="match status" value="1"/>
</dbReference>
<dbReference type="HOGENOM" id="CLU_018816_13_0_5"/>
<evidence type="ECO:0000256" key="3">
    <source>
        <dbReference type="ARBA" id="ARBA00022833"/>
    </source>
</evidence>
<feature type="chain" id="PRO_5002846988" evidence="7">
    <location>
        <begin position="21"/>
        <end position="403"/>
    </location>
</feature>
<feature type="compositionally biased region" description="Basic and acidic residues" evidence="6">
    <location>
        <begin position="37"/>
        <end position="51"/>
    </location>
</feature>
<dbReference type="GO" id="GO:0046686">
    <property type="term" value="P:response to cadmium ion"/>
    <property type="evidence" value="ECO:0007669"/>
    <property type="project" value="UniProtKB-KW"/>
</dbReference>
<dbReference type="GO" id="GO:0015679">
    <property type="term" value="P:plasma membrane copper ion transport"/>
    <property type="evidence" value="ECO:0007669"/>
    <property type="project" value="TreeGrafter"/>
</dbReference>
<name>B6JDH0_AFIC5</name>
<reference evidence="12 13" key="1">
    <citation type="journal article" date="2011" name="J. Bacteriol.">
        <title>Complete genome sequences of the chemolithoautotrophic Oligotropha carboxidovorans strains OM4 and OM5.</title>
        <authorList>
            <person name="Volland S."/>
            <person name="Rachinger M."/>
            <person name="Strittmatter A."/>
            <person name="Daniel R."/>
            <person name="Gottschalk G."/>
            <person name="Meyer O."/>
        </authorList>
    </citation>
    <scope>NUCLEOTIDE SEQUENCE [LARGE SCALE GENOMIC DNA]</scope>
    <source>
        <strain evidence="13">ATCC 49405 / DSM 1227 / KCTC 32145 / OM5</strain>
    </source>
</reference>
<dbReference type="PANTHER" id="PTHR30097">
    <property type="entry name" value="CATION EFFLUX SYSTEM PROTEIN CUSB"/>
    <property type="match status" value="1"/>
</dbReference>
<dbReference type="Pfam" id="PF25954">
    <property type="entry name" value="Beta-barrel_RND_2"/>
    <property type="match status" value="1"/>
</dbReference>
<dbReference type="FunFam" id="2.40.30.170:FF:000010">
    <property type="entry name" value="Efflux RND transporter periplasmic adaptor subunit"/>
    <property type="match status" value="1"/>
</dbReference>
<dbReference type="Pfam" id="PF25975">
    <property type="entry name" value="CzcB_C"/>
    <property type="match status" value="1"/>
</dbReference>
<feature type="signal peptide" evidence="7">
    <location>
        <begin position="1"/>
        <end position="20"/>
    </location>
</feature>
<dbReference type="FunFam" id="2.40.420.20:FF:000006">
    <property type="entry name" value="RND family efflux transporter MFP subunit"/>
    <property type="match status" value="1"/>
</dbReference>